<reference evidence="1 2" key="1">
    <citation type="submission" date="2021-02" db="EMBL/GenBank/DDBJ databases">
        <authorList>
            <person name="Vanwijnsberghe S."/>
        </authorList>
    </citation>
    <scope>NUCLEOTIDE SEQUENCE [LARGE SCALE GENOMIC DNA]</scope>
    <source>
        <strain evidence="1 2">R-69658</strain>
    </source>
</reference>
<accession>A0ABN7NH97</accession>
<comment type="caution">
    <text evidence="1">The sequence shown here is derived from an EMBL/GenBank/DDBJ whole genome shotgun (WGS) entry which is preliminary data.</text>
</comment>
<dbReference type="Proteomes" id="UP000674425">
    <property type="component" value="Unassembled WGS sequence"/>
</dbReference>
<gene>
    <name evidence="1" type="ORF">R69658_07918</name>
</gene>
<dbReference type="EMBL" id="CAJNAU010000210">
    <property type="protein sequence ID" value="CAE6866955.1"/>
    <property type="molecule type" value="Genomic_DNA"/>
</dbReference>
<evidence type="ECO:0000313" key="2">
    <source>
        <dbReference type="Proteomes" id="UP000674425"/>
    </source>
</evidence>
<proteinExistence type="predicted"/>
<evidence type="ECO:0000313" key="1">
    <source>
        <dbReference type="EMBL" id="CAE6866955.1"/>
    </source>
</evidence>
<keyword evidence="2" id="KW-1185">Reference proteome</keyword>
<organism evidence="1 2">
    <name type="scientific">Paraburkholderia aspalathi</name>
    <dbReference type="NCBI Taxonomy" id="1324617"/>
    <lineage>
        <taxon>Bacteria</taxon>
        <taxon>Pseudomonadati</taxon>
        <taxon>Pseudomonadota</taxon>
        <taxon>Betaproteobacteria</taxon>
        <taxon>Burkholderiales</taxon>
        <taxon>Burkholderiaceae</taxon>
        <taxon>Paraburkholderia</taxon>
    </lineage>
</organism>
<sequence length="151" mass="17420">MTIGFRQLKAIFLDLIARFTSVDPRMSHQDRLFLSGHGLDTIREITQQFPRDGQLGVRMADLQRSREFARDLMDFVDPEMSFGDFIHGVNHAFASWRSELDRMQPCRAEFAAAMRRELFAGNDAGWRAYAAHMRTHLSWFAGSVVECSMCR</sequence>
<name>A0ABN7NH97_9BURK</name>
<protein>
    <submittedName>
        <fullName evidence="1">Uncharacterized protein</fullName>
    </submittedName>
</protein>
<dbReference type="RefSeq" id="WP_200622955.1">
    <property type="nucleotide sequence ID" value="NZ_CAJNAU010000210.1"/>
</dbReference>